<reference evidence="1" key="1">
    <citation type="journal article" date="2021" name="Proc. Natl. Acad. Sci. U.S.A.">
        <title>A Catalog of Tens of Thousands of Viruses from Human Metagenomes Reveals Hidden Associations with Chronic Diseases.</title>
        <authorList>
            <person name="Tisza M.J."/>
            <person name="Buck C.B."/>
        </authorList>
    </citation>
    <scope>NUCLEOTIDE SEQUENCE</scope>
    <source>
        <strain evidence="1">Ctjev1</strain>
    </source>
</reference>
<dbReference type="EMBL" id="BK015931">
    <property type="protein sequence ID" value="DAF85826.1"/>
    <property type="molecule type" value="Genomic_DNA"/>
</dbReference>
<sequence length="112" mass="13419">MDVYEELSNLYKDIPEDDTTGMRDRVENITNAIRDIDKGLSDVVSERDAAISRAQEAERRYRERFFQKDTEVKDRMPEEKRTPYEEFEKKQAEEAEKYKNITFNDLIVNKEM</sequence>
<protein>
    <submittedName>
        <fullName evidence="1">Uncharacterized protein</fullName>
    </submittedName>
</protein>
<proteinExistence type="predicted"/>
<accession>A0A8S5TUD9</accession>
<name>A0A8S5TUD9_9CAUD</name>
<organism evidence="1">
    <name type="scientific">Podoviridae sp. ctjev1</name>
    <dbReference type="NCBI Taxonomy" id="2825272"/>
    <lineage>
        <taxon>Viruses</taxon>
        <taxon>Duplodnaviria</taxon>
        <taxon>Heunggongvirae</taxon>
        <taxon>Uroviricota</taxon>
        <taxon>Caudoviricetes</taxon>
    </lineage>
</organism>
<evidence type="ECO:0000313" key="1">
    <source>
        <dbReference type="EMBL" id="DAF85826.1"/>
    </source>
</evidence>